<evidence type="ECO:0000313" key="2">
    <source>
        <dbReference type="Proteomes" id="UP000308600"/>
    </source>
</evidence>
<sequence length="445" mass="49818">MSLLTTPLEVADQILSRVDSCDLLALSRSCRALGHPSQRHLFRSIKIKRESQSAQLYATFSELNPELAIFVQVLHIFSRDPLDGEIYDPEDIDNENRPSLCLITSTSPVLSKILDTLPQLNEFLVHGSSNDHTWSKIPKETRVALMGLLRRSPHLSLLSLPGCVDLPLNFFFQVGSATRGSLKEVFIQQNWKDTRHAEGFEIDVHSGCLHPLKSLTVLYEGRPTSNAYLPPGSDIHPPNWLGPKIGLDTTCLERLSLRWNETFVDVKELLVSPTLKTLDVSYTCSPWVEQTVTGLDLSKLESLTSLQIICDWYDDRSGTTFSWITHTLQTIALSTERPNSSLSIEISFFVICLPREDCVPYISPLGDALQVLYQKYTGAGTLPELKQVSISVYLLRRDDIDEPDPGLTSLEQAIRPIFKDVKPVRDGHTEVEGVSLTFKYSAIVG</sequence>
<proteinExistence type="predicted"/>
<organism evidence="1 2">
    <name type="scientific">Pluteus cervinus</name>
    <dbReference type="NCBI Taxonomy" id="181527"/>
    <lineage>
        <taxon>Eukaryota</taxon>
        <taxon>Fungi</taxon>
        <taxon>Dikarya</taxon>
        <taxon>Basidiomycota</taxon>
        <taxon>Agaricomycotina</taxon>
        <taxon>Agaricomycetes</taxon>
        <taxon>Agaricomycetidae</taxon>
        <taxon>Agaricales</taxon>
        <taxon>Pluteineae</taxon>
        <taxon>Pluteaceae</taxon>
        <taxon>Pluteus</taxon>
    </lineage>
</organism>
<name>A0ACD2ZZH1_9AGAR</name>
<gene>
    <name evidence="1" type="ORF">BDN72DRAFT_966241</name>
</gene>
<keyword evidence="2" id="KW-1185">Reference proteome</keyword>
<reference evidence="1 2" key="1">
    <citation type="journal article" date="2019" name="Nat. Ecol. Evol.">
        <title>Megaphylogeny resolves global patterns of mushroom evolution.</title>
        <authorList>
            <person name="Varga T."/>
            <person name="Krizsan K."/>
            <person name="Foldi C."/>
            <person name="Dima B."/>
            <person name="Sanchez-Garcia M."/>
            <person name="Sanchez-Ramirez S."/>
            <person name="Szollosi G.J."/>
            <person name="Szarkandi J.G."/>
            <person name="Papp V."/>
            <person name="Albert L."/>
            <person name="Andreopoulos W."/>
            <person name="Angelini C."/>
            <person name="Antonin V."/>
            <person name="Barry K.W."/>
            <person name="Bougher N.L."/>
            <person name="Buchanan P."/>
            <person name="Buyck B."/>
            <person name="Bense V."/>
            <person name="Catcheside P."/>
            <person name="Chovatia M."/>
            <person name="Cooper J."/>
            <person name="Damon W."/>
            <person name="Desjardin D."/>
            <person name="Finy P."/>
            <person name="Geml J."/>
            <person name="Haridas S."/>
            <person name="Hughes K."/>
            <person name="Justo A."/>
            <person name="Karasinski D."/>
            <person name="Kautmanova I."/>
            <person name="Kiss B."/>
            <person name="Kocsube S."/>
            <person name="Kotiranta H."/>
            <person name="LaButti K.M."/>
            <person name="Lechner B.E."/>
            <person name="Liimatainen K."/>
            <person name="Lipzen A."/>
            <person name="Lukacs Z."/>
            <person name="Mihaltcheva S."/>
            <person name="Morgado L.N."/>
            <person name="Niskanen T."/>
            <person name="Noordeloos M.E."/>
            <person name="Ohm R.A."/>
            <person name="Ortiz-Santana B."/>
            <person name="Ovrebo C."/>
            <person name="Racz N."/>
            <person name="Riley R."/>
            <person name="Savchenko A."/>
            <person name="Shiryaev A."/>
            <person name="Soop K."/>
            <person name="Spirin V."/>
            <person name="Szebenyi C."/>
            <person name="Tomsovsky M."/>
            <person name="Tulloss R.E."/>
            <person name="Uehling J."/>
            <person name="Grigoriev I.V."/>
            <person name="Vagvolgyi C."/>
            <person name="Papp T."/>
            <person name="Martin F.M."/>
            <person name="Miettinen O."/>
            <person name="Hibbett D.S."/>
            <person name="Nagy L.G."/>
        </authorList>
    </citation>
    <scope>NUCLEOTIDE SEQUENCE [LARGE SCALE GENOMIC DNA]</scope>
    <source>
        <strain evidence="1 2">NL-1719</strain>
    </source>
</reference>
<protein>
    <submittedName>
        <fullName evidence="1">Uncharacterized protein</fullName>
    </submittedName>
</protein>
<dbReference type="Proteomes" id="UP000308600">
    <property type="component" value="Unassembled WGS sequence"/>
</dbReference>
<evidence type="ECO:0000313" key="1">
    <source>
        <dbReference type="EMBL" id="TFK58821.1"/>
    </source>
</evidence>
<dbReference type="EMBL" id="ML209182">
    <property type="protein sequence ID" value="TFK58821.1"/>
    <property type="molecule type" value="Genomic_DNA"/>
</dbReference>
<accession>A0ACD2ZZH1</accession>